<dbReference type="Proteomes" id="UP000095209">
    <property type="component" value="Unassembled WGS sequence"/>
</dbReference>
<organism evidence="2 3">
    <name type="scientific">Bacillus solimangrovi</name>
    <dbReference type="NCBI Taxonomy" id="1305675"/>
    <lineage>
        <taxon>Bacteria</taxon>
        <taxon>Bacillati</taxon>
        <taxon>Bacillota</taxon>
        <taxon>Bacilli</taxon>
        <taxon>Bacillales</taxon>
        <taxon>Bacillaceae</taxon>
        <taxon>Bacillus</taxon>
    </lineage>
</organism>
<evidence type="ECO:0000256" key="1">
    <source>
        <dbReference type="SAM" id="Phobius"/>
    </source>
</evidence>
<evidence type="ECO:0000313" key="3">
    <source>
        <dbReference type="Proteomes" id="UP000095209"/>
    </source>
</evidence>
<evidence type="ECO:0000313" key="2">
    <source>
        <dbReference type="EMBL" id="OEH92336.1"/>
    </source>
</evidence>
<feature type="transmembrane region" description="Helical" evidence="1">
    <location>
        <begin position="7"/>
        <end position="28"/>
    </location>
</feature>
<reference evidence="2 3" key="1">
    <citation type="submission" date="2016-08" db="EMBL/GenBank/DDBJ databases">
        <title>Genome of Bacillus solimangrovi GH2-4.</title>
        <authorList>
            <person name="Lim S."/>
            <person name="Kim B.-C."/>
        </authorList>
    </citation>
    <scope>NUCLEOTIDE SEQUENCE [LARGE SCALE GENOMIC DNA]</scope>
    <source>
        <strain evidence="2 3">GH2-4</strain>
    </source>
</reference>
<keyword evidence="1" id="KW-1133">Transmembrane helix</keyword>
<accession>A0A1E5LE37</accession>
<dbReference type="OrthoDB" id="1798014at2"/>
<sequence length="137" mass="15768">MKRFLLYLTYIILMIVVIKGGLSIQMHLLEEVAVLKVESILYLMYSSIFSIIIGVLFGIPRLITKIRSAQKFTFDWIKFIAIGIPTVYLATVPYLYFTAIGSYLPYASRIYHEFGNFTPTIFGIIFGYVLLDSFIKK</sequence>
<name>A0A1E5LE37_9BACI</name>
<protein>
    <submittedName>
        <fullName evidence="2">Uncharacterized protein</fullName>
    </submittedName>
</protein>
<gene>
    <name evidence="2" type="ORF">BFG57_16300</name>
</gene>
<dbReference type="STRING" id="1305675.BFG57_16300"/>
<proteinExistence type="predicted"/>
<dbReference type="RefSeq" id="WP_069717619.1">
    <property type="nucleotide sequence ID" value="NZ_MJEH01000031.1"/>
</dbReference>
<feature type="transmembrane region" description="Helical" evidence="1">
    <location>
        <begin position="40"/>
        <end position="64"/>
    </location>
</feature>
<feature type="transmembrane region" description="Helical" evidence="1">
    <location>
        <begin position="76"/>
        <end position="97"/>
    </location>
</feature>
<dbReference type="AlphaFoldDB" id="A0A1E5LE37"/>
<keyword evidence="3" id="KW-1185">Reference proteome</keyword>
<comment type="caution">
    <text evidence="2">The sequence shown here is derived from an EMBL/GenBank/DDBJ whole genome shotgun (WGS) entry which is preliminary data.</text>
</comment>
<feature type="transmembrane region" description="Helical" evidence="1">
    <location>
        <begin position="117"/>
        <end position="135"/>
    </location>
</feature>
<dbReference type="EMBL" id="MJEH01000031">
    <property type="protein sequence ID" value="OEH92336.1"/>
    <property type="molecule type" value="Genomic_DNA"/>
</dbReference>
<keyword evidence="1" id="KW-0812">Transmembrane</keyword>
<keyword evidence="1" id="KW-0472">Membrane</keyword>